<dbReference type="RefSeq" id="WP_308992715.1">
    <property type="nucleotide sequence ID" value="NZ_CP155618.1"/>
</dbReference>
<keyword evidence="1" id="KW-0472">Membrane</keyword>
<keyword evidence="1" id="KW-1133">Transmembrane helix</keyword>
<sequence>MENLKKTSCTCSKLHPLKKSTSSGDKKMNVLNILSGVLLFLFPKCPLCWAAYASIFSFVGIEQVSINTNWRFLILGIFLLGSFFLLRKHYLNKSWFSIILYGLGMSLLLTTYYLNYSETWLLYLVLFLILLSNISIRNDHKLMKLFKRSFEAST</sequence>
<dbReference type="KEGG" id="mlil:QLS71_016380"/>
<evidence type="ECO:0000313" key="3">
    <source>
        <dbReference type="Proteomes" id="UP001224325"/>
    </source>
</evidence>
<accession>A0AAU7ECK0</accession>
<evidence type="ECO:0000313" key="2">
    <source>
        <dbReference type="EMBL" id="XBL13887.1"/>
    </source>
</evidence>
<keyword evidence="3" id="KW-1185">Reference proteome</keyword>
<feature type="transmembrane region" description="Helical" evidence="1">
    <location>
        <begin position="68"/>
        <end position="86"/>
    </location>
</feature>
<reference evidence="2" key="1">
    <citation type="submission" date="2024-04" db="EMBL/GenBank/DDBJ databases">
        <title>Mariniflexile litorale, isolated from the shallow sediments of the Sea of Japan.</title>
        <authorList>
            <person name="Romanenko L."/>
            <person name="Isaeva M."/>
        </authorList>
    </citation>
    <scope>NUCLEOTIDE SEQUENCE [LARGE SCALE GENOMIC DNA]</scope>
    <source>
        <strain evidence="2">KMM 9835</strain>
    </source>
</reference>
<feature type="transmembrane region" description="Helical" evidence="1">
    <location>
        <begin position="30"/>
        <end position="56"/>
    </location>
</feature>
<proteinExistence type="predicted"/>
<feature type="transmembrane region" description="Helical" evidence="1">
    <location>
        <begin position="120"/>
        <end position="138"/>
    </location>
</feature>
<evidence type="ECO:0000256" key="1">
    <source>
        <dbReference type="SAM" id="Phobius"/>
    </source>
</evidence>
<dbReference type="AlphaFoldDB" id="A0AAU7ECK0"/>
<organism evidence="2 3">
    <name type="scientific">Mariniflexile litorale</name>
    <dbReference type="NCBI Taxonomy" id="3045158"/>
    <lineage>
        <taxon>Bacteria</taxon>
        <taxon>Pseudomonadati</taxon>
        <taxon>Bacteroidota</taxon>
        <taxon>Flavobacteriia</taxon>
        <taxon>Flavobacteriales</taxon>
        <taxon>Flavobacteriaceae</taxon>
        <taxon>Mariniflexile</taxon>
    </lineage>
</organism>
<dbReference type="Proteomes" id="UP001224325">
    <property type="component" value="Chromosome"/>
</dbReference>
<keyword evidence="1" id="KW-0812">Transmembrane</keyword>
<dbReference type="EMBL" id="CP155618">
    <property type="protein sequence ID" value="XBL13887.1"/>
    <property type="molecule type" value="Genomic_DNA"/>
</dbReference>
<evidence type="ECO:0008006" key="4">
    <source>
        <dbReference type="Google" id="ProtNLM"/>
    </source>
</evidence>
<name>A0AAU7ECK0_9FLAO</name>
<gene>
    <name evidence="2" type="ORF">QLS71_016380</name>
</gene>
<feature type="transmembrane region" description="Helical" evidence="1">
    <location>
        <begin position="98"/>
        <end position="114"/>
    </location>
</feature>
<protein>
    <recommendedName>
        <fullName evidence="4">MerC mercury resistance protein</fullName>
    </recommendedName>
</protein>